<evidence type="ECO:0000259" key="5">
    <source>
        <dbReference type="SMART" id="SM00662"/>
    </source>
</evidence>
<name>A0A0C3BGU1_SERVB</name>
<dbReference type="Proteomes" id="UP000054097">
    <property type="component" value="Unassembled WGS sequence"/>
</dbReference>
<comment type="similarity">
    <text evidence="3">Belongs to the archaeal Rpo3/eukaryotic RPB3 RNA polymerase subunit family.</text>
</comment>
<dbReference type="Pfam" id="PF01000">
    <property type="entry name" value="RNA_pol_A_bac"/>
    <property type="match status" value="1"/>
</dbReference>
<dbReference type="EMBL" id="KN824284">
    <property type="protein sequence ID" value="KIM30666.1"/>
    <property type="molecule type" value="Genomic_DNA"/>
</dbReference>
<dbReference type="GO" id="GO:0003899">
    <property type="term" value="F:DNA-directed RNA polymerase activity"/>
    <property type="evidence" value="ECO:0007669"/>
    <property type="project" value="InterPro"/>
</dbReference>
<dbReference type="GO" id="GO:0003677">
    <property type="term" value="F:DNA binding"/>
    <property type="evidence" value="ECO:0007669"/>
    <property type="project" value="InterPro"/>
</dbReference>
<proteinExistence type="inferred from homology"/>
<feature type="region of interest" description="Disordered" evidence="4">
    <location>
        <begin position="301"/>
        <end position="345"/>
    </location>
</feature>
<dbReference type="Pfam" id="PF01193">
    <property type="entry name" value="RNA_pol_L"/>
    <property type="match status" value="1"/>
</dbReference>
<feature type="compositionally biased region" description="Gly residues" evidence="4">
    <location>
        <begin position="321"/>
        <end position="330"/>
    </location>
</feature>
<keyword evidence="1" id="KW-0240">DNA-directed RNA polymerase</keyword>
<keyword evidence="7" id="KW-1185">Reference proteome</keyword>
<dbReference type="SUPFAM" id="SSF56553">
    <property type="entry name" value="Insert subdomain of RNA polymerase alpha subunit"/>
    <property type="match status" value="1"/>
</dbReference>
<evidence type="ECO:0000313" key="7">
    <source>
        <dbReference type="Proteomes" id="UP000054097"/>
    </source>
</evidence>
<evidence type="ECO:0000313" key="6">
    <source>
        <dbReference type="EMBL" id="KIM30666.1"/>
    </source>
</evidence>
<accession>A0A0C3BGU1</accession>
<dbReference type="InterPro" id="IPR050518">
    <property type="entry name" value="Rpo3/RPB3_RNA_Pol_subunit"/>
</dbReference>
<dbReference type="InterPro" id="IPR036643">
    <property type="entry name" value="RNApol_insert_sf"/>
</dbReference>
<dbReference type="InterPro" id="IPR022842">
    <property type="entry name" value="RNAP_Rpo3/Rpb3/RPAC1"/>
</dbReference>
<evidence type="ECO:0000256" key="3">
    <source>
        <dbReference type="ARBA" id="ARBA00025804"/>
    </source>
</evidence>
<sequence>MNSTVTIRELKRDKCNFVLRGVNLGFANSFRRTMMADIPTVAIDLVEFESNTTVLPDEFIAHRLGMIPLVSTNCDESMKYTRECDCVEGCSLCMIELRIDFRCDRPGTTMNITSNHLEIRPMPDNWGPGNTGEELAKRTPEFGIPVSKSKDFSGFPILIASLRKGQELKVRCYAKKGIAKDHAKWSPCTAVGFEYDPYNKLRHTSYWFETDKAAEWPLSPNAAEEDAPLDDEPFDYDAEPDRFYYNVETDGSLTAKEVVLKALADMRSRAATIVFNIDNPPTSDAMDISEAPMAQMPLPTRAANGSYASPSTGWGTSPNGSGSGTGGQGTGWASPNVTAAGGWAV</sequence>
<evidence type="ECO:0000256" key="2">
    <source>
        <dbReference type="ARBA" id="ARBA00023163"/>
    </source>
</evidence>
<dbReference type="CDD" id="cd07031">
    <property type="entry name" value="RNAP_II_RPB3"/>
    <property type="match status" value="1"/>
</dbReference>
<evidence type="ECO:0000256" key="1">
    <source>
        <dbReference type="ARBA" id="ARBA00022478"/>
    </source>
</evidence>
<feature type="compositionally biased region" description="Low complexity" evidence="4">
    <location>
        <begin position="309"/>
        <end position="320"/>
    </location>
</feature>
<dbReference type="AlphaFoldDB" id="A0A0C3BGU1"/>
<dbReference type="GO" id="GO:0005665">
    <property type="term" value="C:RNA polymerase II, core complex"/>
    <property type="evidence" value="ECO:0007669"/>
    <property type="project" value="TreeGrafter"/>
</dbReference>
<dbReference type="OrthoDB" id="270173at2759"/>
<dbReference type="HOGENOM" id="CLU_038421_1_1_1"/>
<reference evidence="7" key="2">
    <citation type="submission" date="2015-01" db="EMBL/GenBank/DDBJ databases">
        <title>Evolutionary Origins and Diversification of the Mycorrhizal Mutualists.</title>
        <authorList>
            <consortium name="DOE Joint Genome Institute"/>
            <consortium name="Mycorrhizal Genomics Consortium"/>
            <person name="Kohler A."/>
            <person name="Kuo A."/>
            <person name="Nagy L.G."/>
            <person name="Floudas D."/>
            <person name="Copeland A."/>
            <person name="Barry K.W."/>
            <person name="Cichocki N."/>
            <person name="Veneault-Fourrey C."/>
            <person name="LaButti K."/>
            <person name="Lindquist E.A."/>
            <person name="Lipzen A."/>
            <person name="Lundell T."/>
            <person name="Morin E."/>
            <person name="Murat C."/>
            <person name="Riley R."/>
            <person name="Ohm R."/>
            <person name="Sun H."/>
            <person name="Tunlid A."/>
            <person name="Henrissat B."/>
            <person name="Grigoriev I.V."/>
            <person name="Hibbett D.S."/>
            <person name="Martin F."/>
        </authorList>
    </citation>
    <scope>NUCLEOTIDE SEQUENCE [LARGE SCALE GENOMIC DNA]</scope>
    <source>
        <strain evidence="7">MAFF 305830</strain>
    </source>
</reference>
<dbReference type="PANTHER" id="PTHR11800:SF2">
    <property type="entry name" value="DNA-DIRECTED RNA POLYMERASE II SUBUNIT RPB3"/>
    <property type="match status" value="1"/>
</dbReference>
<dbReference type="InterPro" id="IPR036603">
    <property type="entry name" value="RBP11-like"/>
</dbReference>
<feature type="domain" description="DNA-directed RNA polymerase RpoA/D/Rpb3-type" evidence="5">
    <location>
        <begin position="14"/>
        <end position="276"/>
    </location>
</feature>
<gene>
    <name evidence="6" type="ORF">M408DRAFT_15564</name>
</gene>
<dbReference type="STRING" id="933852.A0A0C3BGU1"/>
<dbReference type="Gene3D" id="2.170.120.12">
    <property type="entry name" value="DNA-directed RNA polymerase, insert domain"/>
    <property type="match status" value="1"/>
</dbReference>
<keyword evidence="2" id="KW-0804">Transcription</keyword>
<dbReference type="HAMAP" id="MF_00320">
    <property type="entry name" value="RNApol_arch_Rpo3"/>
    <property type="match status" value="1"/>
</dbReference>
<dbReference type="GO" id="GO:0006366">
    <property type="term" value="P:transcription by RNA polymerase II"/>
    <property type="evidence" value="ECO:0007669"/>
    <property type="project" value="TreeGrafter"/>
</dbReference>
<dbReference type="InterPro" id="IPR011263">
    <property type="entry name" value="DNA-dir_RNA_pol_RpoA/D/Rpb3"/>
</dbReference>
<dbReference type="SUPFAM" id="SSF55257">
    <property type="entry name" value="RBP11-like subunits of RNA polymerase"/>
    <property type="match status" value="1"/>
</dbReference>
<dbReference type="InterPro" id="IPR001514">
    <property type="entry name" value="DNA-dir_RNA_pol_30-40kDasu_CS"/>
</dbReference>
<dbReference type="PANTHER" id="PTHR11800">
    <property type="entry name" value="DNA-DIRECTED RNA POLYMERASE"/>
    <property type="match status" value="1"/>
</dbReference>
<evidence type="ECO:0000256" key="4">
    <source>
        <dbReference type="SAM" id="MobiDB-lite"/>
    </source>
</evidence>
<dbReference type="InterPro" id="IPR011262">
    <property type="entry name" value="DNA-dir_RNA_pol_insert"/>
</dbReference>
<dbReference type="GO" id="GO:0046983">
    <property type="term" value="F:protein dimerization activity"/>
    <property type="evidence" value="ECO:0007669"/>
    <property type="project" value="InterPro"/>
</dbReference>
<protein>
    <recommendedName>
        <fullName evidence="5">DNA-directed RNA polymerase RpoA/D/Rpb3-type domain-containing protein</fullName>
    </recommendedName>
</protein>
<organism evidence="6 7">
    <name type="scientific">Serendipita vermifera MAFF 305830</name>
    <dbReference type="NCBI Taxonomy" id="933852"/>
    <lineage>
        <taxon>Eukaryota</taxon>
        <taxon>Fungi</taxon>
        <taxon>Dikarya</taxon>
        <taxon>Basidiomycota</taxon>
        <taxon>Agaricomycotina</taxon>
        <taxon>Agaricomycetes</taxon>
        <taxon>Sebacinales</taxon>
        <taxon>Serendipitaceae</taxon>
        <taxon>Serendipita</taxon>
    </lineage>
</organism>
<dbReference type="Gene3D" id="3.30.1360.10">
    <property type="entry name" value="RNA polymerase, RBP11-like subunit"/>
    <property type="match status" value="1"/>
</dbReference>
<dbReference type="PROSITE" id="PS00446">
    <property type="entry name" value="RNA_POL_D_30KD"/>
    <property type="match status" value="1"/>
</dbReference>
<dbReference type="SMART" id="SM00662">
    <property type="entry name" value="RPOLD"/>
    <property type="match status" value="1"/>
</dbReference>
<reference evidence="6 7" key="1">
    <citation type="submission" date="2014-04" db="EMBL/GenBank/DDBJ databases">
        <authorList>
            <consortium name="DOE Joint Genome Institute"/>
            <person name="Kuo A."/>
            <person name="Zuccaro A."/>
            <person name="Kohler A."/>
            <person name="Nagy L.G."/>
            <person name="Floudas D."/>
            <person name="Copeland A."/>
            <person name="Barry K.W."/>
            <person name="Cichocki N."/>
            <person name="Veneault-Fourrey C."/>
            <person name="LaButti K."/>
            <person name="Lindquist E.A."/>
            <person name="Lipzen A."/>
            <person name="Lundell T."/>
            <person name="Morin E."/>
            <person name="Murat C."/>
            <person name="Sun H."/>
            <person name="Tunlid A."/>
            <person name="Henrissat B."/>
            <person name="Grigoriev I.V."/>
            <person name="Hibbett D.S."/>
            <person name="Martin F."/>
            <person name="Nordberg H.P."/>
            <person name="Cantor M.N."/>
            <person name="Hua S.X."/>
        </authorList>
    </citation>
    <scope>NUCLEOTIDE SEQUENCE [LARGE SCALE GENOMIC DNA]</scope>
    <source>
        <strain evidence="6 7">MAFF 305830</strain>
    </source>
</reference>